<dbReference type="Proteomes" id="UP000240509">
    <property type="component" value="Unassembled WGS sequence"/>
</dbReference>
<evidence type="ECO:0000313" key="2">
    <source>
        <dbReference type="EMBL" id="PTL40038.1"/>
    </source>
</evidence>
<proteinExistence type="predicted"/>
<keyword evidence="3" id="KW-1185">Reference proteome</keyword>
<feature type="region of interest" description="Disordered" evidence="1">
    <location>
        <begin position="1"/>
        <end position="20"/>
    </location>
</feature>
<evidence type="ECO:0000256" key="1">
    <source>
        <dbReference type="SAM" id="MobiDB-lite"/>
    </source>
</evidence>
<reference evidence="2 3" key="1">
    <citation type="submission" date="2018-03" db="EMBL/GenBank/DDBJ databases">
        <title>Alkalicoccus saliphilus sp. nov., isolated from a mineral pool.</title>
        <authorList>
            <person name="Zhao B."/>
        </authorList>
    </citation>
    <scope>NUCLEOTIDE SEQUENCE [LARGE SCALE GENOMIC DNA]</scope>
    <source>
        <strain evidence="2 3">6AG</strain>
    </source>
</reference>
<dbReference type="AlphaFoldDB" id="A0A2T4U9F9"/>
<organism evidence="2 3">
    <name type="scientific">Alkalicoccus saliphilus</name>
    <dbReference type="NCBI Taxonomy" id="200989"/>
    <lineage>
        <taxon>Bacteria</taxon>
        <taxon>Bacillati</taxon>
        <taxon>Bacillota</taxon>
        <taxon>Bacilli</taxon>
        <taxon>Bacillales</taxon>
        <taxon>Bacillaceae</taxon>
        <taxon>Alkalicoccus</taxon>
    </lineage>
</organism>
<protein>
    <submittedName>
        <fullName evidence="2">Uncharacterized protein</fullName>
    </submittedName>
</protein>
<evidence type="ECO:0000313" key="3">
    <source>
        <dbReference type="Proteomes" id="UP000240509"/>
    </source>
</evidence>
<dbReference type="EMBL" id="PZJJ01000003">
    <property type="protein sequence ID" value="PTL40038.1"/>
    <property type="molecule type" value="Genomic_DNA"/>
</dbReference>
<name>A0A2T4U9F9_9BACI</name>
<sequence>MISLQQPQGRLLGDQGRGEDPFLPTYGWKELAEPGPPGKRPERRKQGSVYLYMEIYFINSRRRRFLYRLNALKNVL</sequence>
<gene>
    <name evidence="2" type="ORF">C6Y45_03455</name>
</gene>
<comment type="caution">
    <text evidence="2">The sequence shown here is derived from an EMBL/GenBank/DDBJ whole genome shotgun (WGS) entry which is preliminary data.</text>
</comment>
<accession>A0A2T4U9F9</accession>